<protein>
    <submittedName>
        <fullName evidence="3">Uncharacterized protein</fullName>
    </submittedName>
</protein>
<gene>
    <name evidence="3" type="ORF">B0T14DRAFT_604902</name>
</gene>
<name>A0AA39WJP9_9PEZI</name>
<feature type="region of interest" description="Disordered" evidence="1">
    <location>
        <begin position="702"/>
        <end position="723"/>
    </location>
</feature>
<feature type="transmembrane region" description="Helical" evidence="2">
    <location>
        <begin position="589"/>
        <end position="609"/>
    </location>
</feature>
<keyword evidence="2" id="KW-0812">Transmembrane</keyword>
<accession>A0AA39WJP9</accession>
<feature type="region of interest" description="Disordered" evidence="1">
    <location>
        <begin position="1"/>
        <end position="31"/>
    </location>
</feature>
<keyword evidence="4" id="KW-1185">Reference proteome</keyword>
<keyword evidence="2" id="KW-1133">Transmembrane helix</keyword>
<feature type="compositionally biased region" description="Polar residues" evidence="1">
    <location>
        <begin position="1"/>
        <end position="28"/>
    </location>
</feature>
<reference evidence="3" key="1">
    <citation type="submission" date="2023-06" db="EMBL/GenBank/DDBJ databases">
        <title>Genome-scale phylogeny and comparative genomics of the fungal order Sordariales.</title>
        <authorList>
            <consortium name="Lawrence Berkeley National Laboratory"/>
            <person name="Hensen N."/>
            <person name="Bonometti L."/>
            <person name="Westerberg I."/>
            <person name="Brannstrom I.O."/>
            <person name="Guillou S."/>
            <person name="Cros-Aarteil S."/>
            <person name="Calhoun S."/>
            <person name="Haridas S."/>
            <person name="Kuo A."/>
            <person name="Mondo S."/>
            <person name="Pangilinan J."/>
            <person name="Riley R."/>
            <person name="Labutti K."/>
            <person name="Andreopoulos B."/>
            <person name="Lipzen A."/>
            <person name="Chen C."/>
            <person name="Yanf M."/>
            <person name="Daum C."/>
            <person name="Ng V."/>
            <person name="Clum A."/>
            <person name="Steindorff A."/>
            <person name="Ohm R."/>
            <person name="Martin F."/>
            <person name="Silar P."/>
            <person name="Natvig D."/>
            <person name="Lalanne C."/>
            <person name="Gautier V."/>
            <person name="Ament-Velasquez S.L."/>
            <person name="Kruys A."/>
            <person name="Hutchinson M.I."/>
            <person name="Powell A.J."/>
            <person name="Barry K."/>
            <person name="Miller A.N."/>
            <person name="Grigoriev I.V."/>
            <person name="Debuchy R."/>
            <person name="Gladieux P."/>
            <person name="Thoren M.H."/>
            <person name="Johannesson H."/>
        </authorList>
    </citation>
    <scope>NUCLEOTIDE SEQUENCE</scope>
    <source>
        <strain evidence="3">CBS 606.72</strain>
    </source>
</reference>
<feature type="compositionally biased region" description="Basic and acidic residues" evidence="1">
    <location>
        <begin position="568"/>
        <end position="579"/>
    </location>
</feature>
<evidence type="ECO:0000313" key="3">
    <source>
        <dbReference type="EMBL" id="KAK0616660.1"/>
    </source>
</evidence>
<feature type="compositionally biased region" description="Polar residues" evidence="1">
    <location>
        <begin position="494"/>
        <end position="503"/>
    </location>
</feature>
<evidence type="ECO:0000313" key="4">
    <source>
        <dbReference type="Proteomes" id="UP001175000"/>
    </source>
</evidence>
<feature type="region of interest" description="Disordered" evidence="1">
    <location>
        <begin position="556"/>
        <end position="579"/>
    </location>
</feature>
<dbReference type="Proteomes" id="UP001175000">
    <property type="component" value="Unassembled WGS sequence"/>
</dbReference>
<organism evidence="3 4">
    <name type="scientific">Immersiella caudata</name>
    <dbReference type="NCBI Taxonomy" id="314043"/>
    <lineage>
        <taxon>Eukaryota</taxon>
        <taxon>Fungi</taxon>
        <taxon>Dikarya</taxon>
        <taxon>Ascomycota</taxon>
        <taxon>Pezizomycotina</taxon>
        <taxon>Sordariomycetes</taxon>
        <taxon>Sordariomycetidae</taxon>
        <taxon>Sordariales</taxon>
        <taxon>Lasiosphaeriaceae</taxon>
        <taxon>Immersiella</taxon>
    </lineage>
</organism>
<sequence length="795" mass="88381">MAENLQPPTFQGGQATSFSDTVEISSNDRNVDDGIRGNSEYLNQSYYCINCLEQCRELPELLSRLEQSEGPKGQFCPLCCKKLIFQFSESEQFSTWDILPQAIEADEPEIFRYFVRFHTSAADWEYNASWIFTSLASAPPAIMVKFHRILCEEGVCLVEMLEFAIEHQLGEITSLIRRHYPEAAAQHKLFEAMSLGCEKATRELLSSPVLCDKAVAKAVKTRKRSIVTIIDRYLAQVGHGGICWYLSDRAFLRRTMTDDDLDFVHQIFCTDGTCRLSIYECCIYHPSYIFSFLPSYPHFPPPAISPSLRLWRRSAPNTSSRRTMALGVGLMLRTLCSDLKSFLDSSLALTESAIPENIYRYRVVWRDGTRAIRRLMDGKPPATSYEMLTLLMSAYSAARSGPNCPEFDKVQFVDDLARWRHFLSPGEQKIFDVAAAALWNFVTGTHGNSKEVMPSELLHDFQDFVGRVMAIAPSEMPSPKAADETLEELRTAFDQSMSTSVSESPEGGPRSFAGGGKSAPLELLDPPDDTDTDWSFKTLGQGLDVLASLDIGEDPGLNKEPSGNIPHDQNHDCPLDEDLHSAEDSVSDVVIILLASVAVSLFILALLALRYGINSQSFNAISLAHSVQATPLCKAFCMFEVFFLYAAAGTTRSPPTPQPRVSPPTAETTSFHHTSIPNQDPSSQQQIAPEASTFEQFSLPDDAVPIPPASRHDSPSAATLPSFSPSVDPRLTCQHCSKNFRTLSAKNQHGKTGCKLRHDRLRFKCGVEGCTRLFSTNGNRKDHEAKRCPFRVVGI</sequence>
<proteinExistence type="predicted"/>
<keyword evidence="2" id="KW-0472">Membrane</keyword>
<comment type="caution">
    <text evidence="3">The sequence shown here is derived from an EMBL/GenBank/DDBJ whole genome shotgun (WGS) entry which is preliminary data.</text>
</comment>
<feature type="region of interest" description="Disordered" evidence="1">
    <location>
        <begin position="494"/>
        <end position="535"/>
    </location>
</feature>
<evidence type="ECO:0000256" key="1">
    <source>
        <dbReference type="SAM" id="MobiDB-lite"/>
    </source>
</evidence>
<feature type="region of interest" description="Disordered" evidence="1">
    <location>
        <begin position="651"/>
        <end position="689"/>
    </location>
</feature>
<dbReference type="AlphaFoldDB" id="A0AA39WJP9"/>
<evidence type="ECO:0000256" key="2">
    <source>
        <dbReference type="SAM" id="Phobius"/>
    </source>
</evidence>
<feature type="compositionally biased region" description="Polar residues" evidence="1">
    <location>
        <begin position="666"/>
        <end position="687"/>
    </location>
</feature>
<dbReference type="EMBL" id="JAULSU010000005">
    <property type="protein sequence ID" value="KAK0616660.1"/>
    <property type="molecule type" value="Genomic_DNA"/>
</dbReference>